<feature type="compositionally biased region" description="Basic and acidic residues" evidence="1">
    <location>
        <begin position="45"/>
        <end position="59"/>
    </location>
</feature>
<accession>A0A1X6P0Z5</accession>
<evidence type="ECO:0000256" key="1">
    <source>
        <dbReference type="SAM" id="MobiDB-lite"/>
    </source>
</evidence>
<organism evidence="2 3">
    <name type="scientific">Porphyra umbilicalis</name>
    <name type="common">Purple laver</name>
    <name type="synonym">Red alga</name>
    <dbReference type="NCBI Taxonomy" id="2786"/>
    <lineage>
        <taxon>Eukaryota</taxon>
        <taxon>Rhodophyta</taxon>
        <taxon>Bangiophyceae</taxon>
        <taxon>Bangiales</taxon>
        <taxon>Bangiaceae</taxon>
        <taxon>Porphyra</taxon>
    </lineage>
</organism>
<evidence type="ECO:0000313" key="2">
    <source>
        <dbReference type="EMBL" id="OSX74532.1"/>
    </source>
</evidence>
<dbReference type="EMBL" id="KV918943">
    <property type="protein sequence ID" value="OSX74532.1"/>
    <property type="molecule type" value="Genomic_DNA"/>
</dbReference>
<protein>
    <submittedName>
        <fullName evidence="2">Uncharacterized protein</fullName>
    </submittedName>
</protein>
<feature type="compositionally biased region" description="Basic and acidic residues" evidence="1">
    <location>
        <begin position="19"/>
        <end position="38"/>
    </location>
</feature>
<reference evidence="2 3" key="1">
    <citation type="submission" date="2017-03" db="EMBL/GenBank/DDBJ databases">
        <title>WGS assembly of Porphyra umbilicalis.</title>
        <authorList>
            <person name="Brawley S.H."/>
            <person name="Blouin N.A."/>
            <person name="Ficko-Blean E."/>
            <person name="Wheeler G.L."/>
            <person name="Lohr M."/>
            <person name="Goodson H.V."/>
            <person name="Jenkins J.W."/>
            <person name="Blaby-Haas C.E."/>
            <person name="Helliwell K.E."/>
            <person name="Chan C."/>
            <person name="Marriage T."/>
            <person name="Bhattacharya D."/>
            <person name="Klein A.S."/>
            <person name="Badis Y."/>
            <person name="Brodie J."/>
            <person name="Cao Y."/>
            <person name="Collen J."/>
            <person name="Dittami S.M."/>
            <person name="Gachon C.M."/>
            <person name="Green B.R."/>
            <person name="Karpowicz S."/>
            <person name="Kim J.W."/>
            <person name="Kudahl U."/>
            <person name="Lin S."/>
            <person name="Michel G."/>
            <person name="Mittag M."/>
            <person name="Olson B.J."/>
            <person name="Pangilinan J."/>
            <person name="Peng Y."/>
            <person name="Qiu H."/>
            <person name="Shu S."/>
            <person name="Singer J.T."/>
            <person name="Smith A.G."/>
            <person name="Sprecher B.N."/>
            <person name="Wagner V."/>
            <person name="Wang W."/>
            <person name="Wang Z.-Y."/>
            <person name="Yan J."/>
            <person name="Yarish C."/>
            <person name="Zoeuner-Riek S."/>
            <person name="Zhuang Y."/>
            <person name="Zou Y."/>
            <person name="Lindquist E.A."/>
            <person name="Grimwood J."/>
            <person name="Barry K."/>
            <person name="Rokhsar D.S."/>
            <person name="Schmutz J."/>
            <person name="Stiller J.W."/>
            <person name="Grossman A.R."/>
            <person name="Prochnik S.E."/>
        </authorList>
    </citation>
    <scope>NUCLEOTIDE SEQUENCE [LARGE SCALE GENOMIC DNA]</scope>
    <source>
        <strain evidence="2">4086291</strain>
    </source>
</reference>
<dbReference type="Proteomes" id="UP000218209">
    <property type="component" value="Unassembled WGS sequence"/>
</dbReference>
<sequence>MSDHASEQTRQTVEAFEEAEAKKPGEARDLKYDTHRAEPGAASYDGKKHMDTPAEDHVWGFRPTKHGAAAAEKKAERQADHRARSHHSNTTNTVEIPGFTTDRK</sequence>
<evidence type="ECO:0000313" key="3">
    <source>
        <dbReference type="Proteomes" id="UP000218209"/>
    </source>
</evidence>
<keyword evidence="3" id="KW-1185">Reference proteome</keyword>
<dbReference type="AlphaFoldDB" id="A0A1X6P0Z5"/>
<proteinExistence type="predicted"/>
<feature type="region of interest" description="Disordered" evidence="1">
    <location>
        <begin position="1"/>
        <end position="104"/>
    </location>
</feature>
<feature type="compositionally biased region" description="Basic and acidic residues" evidence="1">
    <location>
        <begin position="71"/>
        <end position="82"/>
    </location>
</feature>
<name>A0A1X6P0Z5_PORUM</name>
<gene>
    <name evidence="2" type="ORF">BU14_0285s0020</name>
</gene>